<sequence length="516" mass="57470">MFKKILKMGSSSSKEKDKSNKNDNNHSVIDSKNKITAQKPISIPGSNINNENIHKHLVSPPPFDSVLRSGSLNSSGGLVGSLPNENLPPSLLEDGHGNPLIRSNSYSPQNIGHSSSFASSFSSNPFSKLTIGRSNTSKDAAKFNIDDIISRLLAVRPPPNSSTNMNSKYSKNVCIKNSEIITLLQKVREIFLDQPVLLHLTPNPSLAIAGDVHGQYEDLLRIFEKMGYPPQTNYLFLGDYVDRGKRSLETILLLFAYKIKYPENFFLLRGNHECASINKVYGFYDECKRRCNLKVWKAFTDVFNCLPISAVVAGKIFCVHGGLSPDLIDYEDVSRIQRPTDVPDNGLLNDLLWSDPSETAYEWSERGVSYCFGKRIVKKFLDRNDLDLVCRAHMIVEDGFEFFGNRSLVTVFSAPNYCGEFDNNGAIMSVDKDLLCSFEIIPSTITMEREKQEALLKQHTTGSASPPPPTTDYLSGTFDNLNLDDNIFSSSPFDKVEKEEDSPVITNGLPPIDSNL</sequence>
<feature type="region of interest" description="Disordered" evidence="8">
    <location>
        <begin position="77"/>
        <end position="107"/>
    </location>
</feature>
<dbReference type="GO" id="GO:0005737">
    <property type="term" value="C:cytoplasm"/>
    <property type="evidence" value="ECO:0007669"/>
    <property type="project" value="TreeGrafter"/>
</dbReference>
<evidence type="ECO:0000256" key="3">
    <source>
        <dbReference type="ARBA" id="ARBA00022912"/>
    </source>
</evidence>
<dbReference type="PROSITE" id="PS00125">
    <property type="entry name" value="SER_THR_PHOSPHATASE"/>
    <property type="match status" value="1"/>
</dbReference>
<protein>
    <recommendedName>
        <fullName evidence="7">Serine/threonine-protein phosphatase</fullName>
        <ecNumber evidence="7">3.1.3.16</ecNumber>
    </recommendedName>
</protein>
<organism evidence="10 11">
    <name type="scientific">Neocallimastix californiae</name>
    <dbReference type="NCBI Taxonomy" id="1754190"/>
    <lineage>
        <taxon>Eukaryota</taxon>
        <taxon>Fungi</taxon>
        <taxon>Fungi incertae sedis</taxon>
        <taxon>Chytridiomycota</taxon>
        <taxon>Chytridiomycota incertae sedis</taxon>
        <taxon>Neocallimastigomycetes</taxon>
        <taxon>Neocallimastigales</taxon>
        <taxon>Neocallimastigaceae</taxon>
        <taxon>Neocallimastix</taxon>
    </lineage>
</organism>
<dbReference type="PRINTS" id="PR00114">
    <property type="entry name" value="STPHPHTASE"/>
</dbReference>
<evidence type="ECO:0000259" key="9">
    <source>
        <dbReference type="PROSITE" id="PS00125"/>
    </source>
</evidence>
<comment type="catalytic activity">
    <reaction evidence="6 7">
        <text>O-phospho-L-threonyl-[protein] + H2O = L-threonyl-[protein] + phosphate</text>
        <dbReference type="Rhea" id="RHEA:47004"/>
        <dbReference type="Rhea" id="RHEA-COMP:11060"/>
        <dbReference type="Rhea" id="RHEA-COMP:11605"/>
        <dbReference type="ChEBI" id="CHEBI:15377"/>
        <dbReference type="ChEBI" id="CHEBI:30013"/>
        <dbReference type="ChEBI" id="CHEBI:43474"/>
        <dbReference type="ChEBI" id="CHEBI:61977"/>
        <dbReference type="EC" id="3.1.3.16"/>
    </reaction>
</comment>
<dbReference type="OrthoDB" id="1930084at2759"/>
<accession>A0A1Y1Z3E6</accession>
<dbReference type="InterPro" id="IPR031675">
    <property type="entry name" value="STPPase_N"/>
</dbReference>
<gene>
    <name evidence="10" type="ORF">LY90DRAFT_678491</name>
</gene>
<dbReference type="InterPro" id="IPR050341">
    <property type="entry name" value="PP1_catalytic_subunit"/>
</dbReference>
<dbReference type="EC" id="3.1.3.16" evidence="7"/>
<evidence type="ECO:0000256" key="5">
    <source>
        <dbReference type="ARBA" id="ARBA00047761"/>
    </source>
</evidence>
<dbReference type="EMBL" id="MCOG01000458">
    <property type="protein sequence ID" value="ORY04788.1"/>
    <property type="molecule type" value="Genomic_DNA"/>
</dbReference>
<dbReference type="GO" id="GO:0046872">
    <property type="term" value="F:metal ion binding"/>
    <property type="evidence" value="ECO:0007669"/>
    <property type="project" value="UniProtKB-KW"/>
</dbReference>
<keyword evidence="3" id="KW-0904">Protein phosphatase</keyword>
<dbReference type="PANTHER" id="PTHR11668:SF484">
    <property type="entry name" value="SERINE_THREONINE-PROTEIN PHOSPHATASE PP-Z1-RELATED"/>
    <property type="match status" value="1"/>
</dbReference>
<dbReference type="SMART" id="SM00156">
    <property type="entry name" value="PP2Ac"/>
    <property type="match status" value="1"/>
</dbReference>
<feature type="region of interest" description="Disordered" evidence="8">
    <location>
        <begin position="1"/>
        <end position="46"/>
    </location>
</feature>
<evidence type="ECO:0000256" key="2">
    <source>
        <dbReference type="ARBA" id="ARBA00022801"/>
    </source>
</evidence>
<feature type="compositionally biased region" description="Low complexity" evidence="8">
    <location>
        <begin position="77"/>
        <end position="92"/>
    </location>
</feature>
<evidence type="ECO:0000256" key="1">
    <source>
        <dbReference type="ARBA" id="ARBA00022723"/>
    </source>
</evidence>
<comment type="similarity">
    <text evidence="7">Belongs to the PPP phosphatase family.</text>
</comment>
<comment type="catalytic activity">
    <reaction evidence="5">
        <text>O-phospho-L-seryl-[protein] + H2O = L-seryl-[protein] + phosphate</text>
        <dbReference type="Rhea" id="RHEA:20629"/>
        <dbReference type="Rhea" id="RHEA-COMP:9863"/>
        <dbReference type="Rhea" id="RHEA-COMP:11604"/>
        <dbReference type="ChEBI" id="CHEBI:15377"/>
        <dbReference type="ChEBI" id="CHEBI:29999"/>
        <dbReference type="ChEBI" id="CHEBI:43474"/>
        <dbReference type="ChEBI" id="CHEBI:83421"/>
        <dbReference type="EC" id="3.1.3.16"/>
    </reaction>
</comment>
<evidence type="ECO:0000313" key="10">
    <source>
        <dbReference type="EMBL" id="ORY04788.1"/>
    </source>
</evidence>
<dbReference type="InterPro" id="IPR004843">
    <property type="entry name" value="Calcineurin-like_PHP"/>
</dbReference>
<dbReference type="Proteomes" id="UP000193920">
    <property type="component" value="Unassembled WGS sequence"/>
</dbReference>
<reference evidence="10 11" key="1">
    <citation type="submission" date="2016-08" db="EMBL/GenBank/DDBJ databases">
        <title>A Parts List for Fungal Cellulosomes Revealed by Comparative Genomics.</title>
        <authorList>
            <consortium name="DOE Joint Genome Institute"/>
            <person name="Haitjema C.H."/>
            <person name="Gilmore S.P."/>
            <person name="Henske J.K."/>
            <person name="Solomon K.V."/>
            <person name="De Groot R."/>
            <person name="Kuo A."/>
            <person name="Mondo S.J."/>
            <person name="Salamov A.A."/>
            <person name="Labutti K."/>
            <person name="Zhao Z."/>
            <person name="Chiniquy J."/>
            <person name="Barry K."/>
            <person name="Brewer H.M."/>
            <person name="Purvine S.O."/>
            <person name="Wright A.T."/>
            <person name="Boxma B."/>
            <person name="Van Alen T."/>
            <person name="Hackstein J.H."/>
            <person name="Baker S.E."/>
            <person name="Grigoriev I.V."/>
            <person name="O'Malley M.A."/>
        </authorList>
    </citation>
    <scope>NUCLEOTIDE SEQUENCE [LARGE SCALE GENOMIC DNA]</scope>
    <source>
        <strain evidence="10 11">G1</strain>
    </source>
</reference>
<evidence type="ECO:0000313" key="11">
    <source>
        <dbReference type="Proteomes" id="UP000193920"/>
    </source>
</evidence>
<evidence type="ECO:0000256" key="8">
    <source>
        <dbReference type="SAM" id="MobiDB-lite"/>
    </source>
</evidence>
<dbReference type="InterPro" id="IPR006186">
    <property type="entry name" value="Ser/Thr-sp_prot-phosphatase"/>
</dbReference>
<dbReference type="Pfam" id="PF16891">
    <property type="entry name" value="STPPase_N"/>
    <property type="match status" value="1"/>
</dbReference>
<dbReference type="STRING" id="1754190.A0A1Y1Z3E6"/>
<dbReference type="GO" id="GO:0005634">
    <property type="term" value="C:nucleus"/>
    <property type="evidence" value="ECO:0007669"/>
    <property type="project" value="TreeGrafter"/>
</dbReference>
<keyword evidence="11" id="KW-1185">Reference proteome</keyword>
<dbReference type="Pfam" id="PF00149">
    <property type="entry name" value="Metallophos"/>
    <property type="match status" value="1"/>
</dbReference>
<dbReference type="Gene3D" id="3.60.21.10">
    <property type="match status" value="1"/>
</dbReference>
<keyword evidence="2 7" id="KW-0378">Hydrolase</keyword>
<dbReference type="FunFam" id="3.60.21.10:FF:000026">
    <property type="entry name" value="Serine/threonine-protein phosphatase"/>
    <property type="match status" value="1"/>
</dbReference>
<dbReference type="InterPro" id="IPR029052">
    <property type="entry name" value="Metallo-depent_PP-like"/>
</dbReference>
<dbReference type="GO" id="GO:0004722">
    <property type="term" value="F:protein serine/threonine phosphatase activity"/>
    <property type="evidence" value="ECO:0007669"/>
    <property type="project" value="UniProtKB-EC"/>
</dbReference>
<proteinExistence type="inferred from homology"/>
<keyword evidence="1" id="KW-0479">Metal-binding</keyword>
<comment type="caution">
    <text evidence="10">The sequence shown here is derived from an EMBL/GenBank/DDBJ whole genome shotgun (WGS) entry which is preliminary data.</text>
</comment>
<feature type="region of interest" description="Disordered" evidence="8">
    <location>
        <begin position="491"/>
        <end position="516"/>
    </location>
</feature>
<name>A0A1Y1Z3E6_9FUNG</name>
<evidence type="ECO:0000256" key="6">
    <source>
        <dbReference type="ARBA" id="ARBA00048336"/>
    </source>
</evidence>
<feature type="compositionally biased region" description="Basic and acidic residues" evidence="8">
    <location>
        <begin position="13"/>
        <end position="33"/>
    </location>
</feature>
<keyword evidence="4" id="KW-0464">Manganese</keyword>
<evidence type="ECO:0000256" key="7">
    <source>
        <dbReference type="RuleBase" id="RU004273"/>
    </source>
</evidence>
<evidence type="ECO:0000256" key="4">
    <source>
        <dbReference type="ARBA" id="ARBA00023211"/>
    </source>
</evidence>
<dbReference type="PANTHER" id="PTHR11668">
    <property type="entry name" value="SERINE/THREONINE PROTEIN PHOSPHATASE"/>
    <property type="match status" value="1"/>
</dbReference>
<feature type="domain" description="Serine/threonine specific protein phosphatases" evidence="9">
    <location>
        <begin position="268"/>
        <end position="273"/>
    </location>
</feature>
<dbReference type="AlphaFoldDB" id="A0A1Y1Z3E6"/>
<dbReference type="SUPFAM" id="SSF56300">
    <property type="entry name" value="Metallo-dependent phosphatases"/>
    <property type="match status" value="1"/>
</dbReference>